<name>A0ABR4A229_9LECA</name>
<evidence type="ECO:0000256" key="2">
    <source>
        <dbReference type="SAM" id="MobiDB-lite"/>
    </source>
</evidence>
<organism evidence="5 6">
    <name type="scientific">Stereocaulon virgatum</name>
    <dbReference type="NCBI Taxonomy" id="373712"/>
    <lineage>
        <taxon>Eukaryota</taxon>
        <taxon>Fungi</taxon>
        <taxon>Dikarya</taxon>
        <taxon>Ascomycota</taxon>
        <taxon>Pezizomycotina</taxon>
        <taxon>Lecanoromycetes</taxon>
        <taxon>OSLEUM clade</taxon>
        <taxon>Lecanoromycetidae</taxon>
        <taxon>Lecanorales</taxon>
        <taxon>Lecanorineae</taxon>
        <taxon>Stereocaulaceae</taxon>
        <taxon>Stereocaulon</taxon>
    </lineage>
</organism>
<feature type="region of interest" description="Disordered" evidence="2">
    <location>
        <begin position="1"/>
        <end position="48"/>
    </location>
</feature>
<evidence type="ECO:0000256" key="3">
    <source>
        <dbReference type="SAM" id="Phobius"/>
    </source>
</evidence>
<feature type="transmembrane region" description="Helical" evidence="3">
    <location>
        <begin position="56"/>
        <end position="74"/>
    </location>
</feature>
<reference evidence="5 6" key="1">
    <citation type="submission" date="2024-09" db="EMBL/GenBank/DDBJ databases">
        <title>Rethinking Asexuality: The Enigmatic Case of Functional Sexual Genes in Lepraria (Stereocaulaceae).</title>
        <authorList>
            <person name="Doellman M."/>
            <person name="Sun Y."/>
            <person name="Barcenas-Pena A."/>
            <person name="Lumbsch H.T."/>
            <person name="Grewe F."/>
        </authorList>
    </citation>
    <scope>NUCLEOTIDE SEQUENCE [LARGE SCALE GENOMIC DNA]</scope>
    <source>
        <strain evidence="5 6">Mercado 3170</strain>
    </source>
</reference>
<feature type="compositionally biased region" description="Polar residues" evidence="2">
    <location>
        <begin position="1"/>
        <end position="14"/>
    </location>
</feature>
<dbReference type="EMBL" id="JBEFKJ010000028">
    <property type="protein sequence ID" value="KAL2039006.1"/>
    <property type="molecule type" value="Genomic_DNA"/>
</dbReference>
<dbReference type="InterPro" id="IPR036400">
    <property type="entry name" value="Cyt_B5-like_heme/steroid_sf"/>
</dbReference>
<dbReference type="Pfam" id="PF00173">
    <property type="entry name" value="Cyt-b5"/>
    <property type="match status" value="1"/>
</dbReference>
<sequence length="252" mass="27905">MSSSTLRSRTNLPTDPQHASPTTPSTNSANTLSKAKAPTLPAEDDTTPTRLTPLDILRVLAGLLLLSSTLSYFITGTSLTWNYRPAFTRPARIKAWLRGPLHLTDAQLSLYNGTDPNLPILLAVNGSIYDVSAAPHYYGPGGMYSFFAGRDATRAFVTGCFEEDLNGDLRGVEEMFVSEELLVGEREGGYSREEKRERKLRREREWRVARRRVEDTVRGWEALFDGGKGGRYFWVGRVEGGGREWVGGLGGC</sequence>
<dbReference type="InterPro" id="IPR001199">
    <property type="entry name" value="Cyt_B5-like_heme/steroid-bd"/>
</dbReference>
<evidence type="ECO:0000313" key="6">
    <source>
        <dbReference type="Proteomes" id="UP001590950"/>
    </source>
</evidence>
<keyword evidence="3" id="KW-0812">Transmembrane</keyword>
<dbReference type="SUPFAM" id="SSF55856">
    <property type="entry name" value="Cytochrome b5-like heme/steroid binding domain"/>
    <property type="match status" value="1"/>
</dbReference>
<dbReference type="PANTHER" id="PTHR10281:SF76">
    <property type="entry name" value="CALCUTTA CUP-RELATED"/>
    <property type="match status" value="1"/>
</dbReference>
<feature type="compositionally biased region" description="Low complexity" evidence="2">
    <location>
        <begin position="19"/>
        <end position="33"/>
    </location>
</feature>
<proteinExistence type="inferred from homology"/>
<evidence type="ECO:0000256" key="1">
    <source>
        <dbReference type="ARBA" id="ARBA00038357"/>
    </source>
</evidence>
<dbReference type="Gene3D" id="3.10.120.10">
    <property type="entry name" value="Cytochrome b5-like heme/steroid binding domain"/>
    <property type="match status" value="1"/>
</dbReference>
<dbReference type="Proteomes" id="UP001590950">
    <property type="component" value="Unassembled WGS sequence"/>
</dbReference>
<feature type="domain" description="Cytochrome b5 heme-binding" evidence="4">
    <location>
        <begin position="103"/>
        <end position="187"/>
    </location>
</feature>
<dbReference type="InterPro" id="IPR050577">
    <property type="entry name" value="MAPR/NEUFC/NENF-like"/>
</dbReference>
<dbReference type="SMART" id="SM01117">
    <property type="entry name" value="Cyt-b5"/>
    <property type="match status" value="1"/>
</dbReference>
<dbReference type="PANTHER" id="PTHR10281">
    <property type="entry name" value="MEMBRANE-ASSOCIATED PROGESTERONE RECEPTOR COMPONENT-RELATED"/>
    <property type="match status" value="1"/>
</dbReference>
<accession>A0ABR4A229</accession>
<evidence type="ECO:0000259" key="4">
    <source>
        <dbReference type="SMART" id="SM01117"/>
    </source>
</evidence>
<gene>
    <name evidence="5" type="ORF">N7G274_008346</name>
</gene>
<comment type="caution">
    <text evidence="5">The sequence shown here is derived from an EMBL/GenBank/DDBJ whole genome shotgun (WGS) entry which is preliminary data.</text>
</comment>
<keyword evidence="6" id="KW-1185">Reference proteome</keyword>
<keyword evidence="3" id="KW-0472">Membrane</keyword>
<protein>
    <recommendedName>
        <fullName evidence="4">Cytochrome b5 heme-binding domain-containing protein</fullName>
    </recommendedName>
</protein>
<comment type="similarity">
    <text evidence="1">Belongs to the cytochrome b5 family. MAPR subfamily.</text>
</comment>
<keyword evidence="3" id="KW-1133">Transmembrane helix</keyword>
<evidence type="ECO:0000313" key="5">
    <source>
        <dbReference type="EMBL" id="KAL2039006.1"/>
    </source>
</evidence>